<dbReference type="EMBL" id="BCLY01000008">
    <property type="protein sequence ID" value="GAQ05977.1"/>
    <property type="molecule type" value="Genomic_DNA"/>
</dbReference>
<comment type="caution">
    <text evidence="2">The sequence shown here is derived from an EMBL/GenBank/DDBJ whole genome shotgun (WGS) entry which is preliminary data.</text>
</comment>
<evidence type="ECO:0000256" key="1">
    <source>
        <dbReference type="SAM" id="Phobius"/>
    </source>
</evidence>
<keyword evidence="1" id="KW-0812">Transmembrane</keyword>
<gene>
    <name evidence="2" type="ORF">ALT_3298</name>
</gene>
<keyword evidence="1" id="KW-1133">Transmembrane helix</keyword>
<organism evidence="2 3">
    <name type="scientific">Aspergillus lentulus</name>
    <dbReference type="NCBI Taxonomy" id="293939"/>
    <lineage>
        <taxon>Eukaryota</taxon>
        <taxon>Fungi</taxon>
        <taxon>Dikarya</taxon>
        <taxon>Ascomycota</taxon>
        <taxon>Pezizomycotina</taxon>
        <taxon>Eurotiomycetes</taxon>
        <taxon>Eurotiomycetidae</taxon>
        <taxon>Eurotiales</taxon>
        <taxon>Aspergillaceae</taxon>
        <taxon>Aspergillus</taxon>
        <taxon>Aspergillus subgen. Fumigati</taxon>
    </lineage>
</organism>
<keyword evidence="1" id="KW-0472">Membrane</keyword>
<protein>
    <submittedName>
        <fullName evidence="2">Uncharacterized protein</fullName>
    </submittedName>
</protein>
<sequence>MTAQTTTTGTSVPRDAIQMRMLGANDTVVEQNTLDLPGKDHADPETHSAEEAQEYPTGLKFWLILLIISALVALGRNSITDYFHTIADVSWYR</sequence>
<evidence type="ECO:0000313" key="2">
    <source>
        <dbReference type="EMBL" id="GAQ05977.1"/>
    </source>
</evidence>
<name>A0AAN4T9N7_ASPLE</name>
<accession>A0AAN4T9N7</accession>
<reference evidence="2 3" key="1">
    <citation type="submission" date="2015-11" db="EMBL/GenBank/DDBJ databases">
        <title>Aspergillus lentulus strain IFM 54703T.</title>
        <authorList>
            <person name="Kusuya Y."/>
            <person name="Sakai K."/>
            <person name="Kamei K."/>
            <person name="Takahashi H."/>
            <person name="Yaguchi T."/>
        </authorList>
    </citation>
    <scope>NUCLEOTIDE SEQUENCE [LARGE SCALE GENOMIC DNA]</scope>
    <source>
        <strain evidence="2 3">IFM 54703</strain>
    </source>
</reference>
<proteinExistence type="predicted"/>
<evidence type="ECO:0000313" key="3">
    <source>
        <dbReference type="Proteomes" id="UP000051487"/>
    </source>
</evidence>
<dbReference type="AlphaFoldDB" id="A0AAN4T9N7"/>
<dbReference type="Proteomes" id="UP000051487">
    <property type="component" value="Unassembled WGS sequence"/>
</dbReference>
<feature type="transmembrane region" description="Helical" evidence="1">
    <location>
        <begin position="59"/>
        <end position="75"/>
    </location>
</feature>